<dbReference type="GO" id="GO:0042147">
    <property type="term" value="P:retrograde transport, endosome to Golgi"/>
    <property type="evidence" value="ECO:0007669"/>
    <property type="project" value="TreeGrafter"/>
</dbReference>
<reference evidence="10" key="1">
    <citation type="submission" date="2023-08" db="EMBL/GenBank/DDBJ databases">
        <title>Black Yeasts Isolated from many extreme environments.</title>
        <authorList>
            <person name="Coleine C."/>
            <person name="Stajich J.E."/>
            <person name="Selbmann L."/>
        </authorList>
    </citation>
    <scope>NUCLEOTIDE SEQUENCE</scope>
    <source>
        <strain evidence="10">CCFEE 5810</strain>
    </source>
</reference>
<dbReference type="AlphaFoldDB" id="A0AAN7WAY6"/>
<dbReference type="Proteomes" id="UP001310594">
    <property type="component" value="Unassembled WGS sequence"/>
</dbReference>
<evidence type="ECO:0000259" key="9">
    <source>
        <dbReference type="Pfam" id="PF20655"/>
    </source>
</evidence>
<feature type="region of interest" description="Disordered" evidence="7">
    <location>
        <begin position="1"/>
        <end position="64"/>
    </location>
</feature>
<comment type="subcellular location">
    <subcellularLocation>
        <location evidence="1">Golgi apparatus</location>
        <location evidence="1">trans-Golgi network</location>
    </subcellularLocation>
</comment>
<evidence type="ECO:0000256" key="2">
    <source>
        <dbReference type="ARBA" id="ARBA00008180"/>
    </source>
</evidence>
<dbReference type="Pfam" id="PF20655">
    <property type="entry name" value="Vps52_C"/>
    <property type="match status" value="1"/>
</dbReference>
<keyword evidence="5" id="KW-0333">Golgi apparatus</keyword>
<proteinExistence type="inferred from homology"/>
<dbReference type="InterPro" id="IPR007258">
    <property type="entry name" value="Vps52"/>
</dbReference>
<accession>A0AAN7WAY6</accession>
<dbReference type="GO" id="GO:0006896">
    <property type="term" value="P:Golgi to vacuole transport"/>
    <property type="evidence" value="ECO:0007669"/>
    <property type="project" value="TreeGrafter"/>
</dbReference>
<dbReference type="GO" id="GO:0000938">
    <property type="term" value="C:GARP complex"/>
    <property type="evidence" value="ECO:0007669"/>
    <property type="project" value="TreeGrafter"/>
</dbReference>
<evidence type="ECO:0000256" key="7">
    <source>
        <dbReference type="SAM" id="MobiDB-lite"/>
    </source>
</evidence>
<comment type="caution">
    <text evidence="10">The sequence shown here is derived from an EMBL/GenBank/DDBJ whole genome shotgun (WGS) entry which is preliminary data.</text>
</comment>
<feature type="compositionally biased region" description="Low complexity" evidence="7">
    <location>
        <begin position="49"/>
        <end position="61"/>
    </location>
</feature>
<keyword evidence="3" id="KW-0813">Transport</keyword>
<dbReference type="PANTHER" id="PTHR14190:SF7">
    <property type="entry name" value="VACUOLAR PROTEIN SORTING-ASSOCIATED PROTEIN 52 HOMOLOG"/>
    <property type="match status" value="1"/>
</dbReference>
<evidence type="ECO:0000256" key="6">
    <source>
        <dbReference type="SAM" id="Coils"/>
    </source>
</evidence>
<name>A0AAN7WAY6_9PEZI</name>
<feature type="coiled-coil region" evidence="6">
    <location>
        <begin position="175"/>
        <end position="209"/>
    </location>
</feature>
<evidence type="ECO:0000313" key="10">
    <source>
        <dbReference type="EMBL" id="KAK5700900.1"/>
    </source>
</evidence>
<feature type="domain" description="Vps52 C-terminal" evidence="9">
    <location>
        <begin position="337"/>
        <end position="645"/>
    </location>
</feature>
<evidence type="ECO:0000256" key="5">
    <source>
        <dbReference type="ARBA" id="ARBA00023034"/>
    </source>
</evidence>
<dbReference type="PANTHER" id="PTHR14190">
    <property type="entry name" value="SUPPRESSOR OF ACTIN MUTATIONS 2/VACUOLAR PROTEIN SORTING 52"/>
    <property type="match status" value="1"/>
</dbReference>
<comment type="similarity">
    <text evidence="2">Belongs to the VPS52 family.</text>
</comment>
<dbReference type="InterPro" id="IPR048319">
    <property type="entry name" value="Vps52_CC"/>
</dbReference>
<keyword evidence="4" id="KW-0653">Protein transport</keyword>
<feature type="domain" description="Vps52 coiled-coil" evidence="8">
    <location>
        <begin position="149"/>
        <end position="320"/>
    </location>
</feature>
<protein>
    <submittedName>
        <fullName evidence="10">Vacuolar protein sorting-associated protein 52</fullName>
    </submittedName>
</protein>
<dbReference type="GO" id="GO:0015031">
    <property type="term" value="P:protein transport"/>
    <property type="evidence" value="ECO:0007669"/>
    <property type="project" value="UniProtKB-KW"/>
</dbReference>
<organism evidence="10 11">
    <name type="scientific">Elasticomyces elasticus</name>
    <dbReference type="NCBI Taxonomy" id="574655"/>
    <lineage>
        <taxon>Eukaryota</taxon>
        <taxon>Fungi</taxon>
        <taxon>Dikarya</taxon>
        <taxon>Ascomycota</taxon>
        <taxon>Pezizomycotina</taxon>
        <taxon>Dothideomycetes</taxon>
        <taxon>Dothideomycetidae</taxon>
        <taxon>Mycosphaerellales</taxon>
        <taxon>Teratosphaeriaceae</taxon>
        <taxon>Elasticomyces</taxon>
    </lineage>
</organism>
<evidence type="ECO:0000259" key="8">
    <source>
        <dbReference type="Pfam" id="PF04129"/>
    </source>
</evidence>
<dbReference type="GO" id="GO:0005829">
    <property type="term" value="C:cytosol"/>
    <property type="evidence" value="ECO:0007669"/>
    <property type="project" value="GOC"/>
</dbReference>
<evidence type="ECO:0000313" key="11">
    <source>
        <dbReference type="Proteomes" id="UP001310594"/>
    </source>
</evidence>
<evidence type="ECO:0000256" key="3">
    <source>
        <dbReference type="ARBA" id="ARBA00022448"/>
    </source>
</evidence>
<keyword evidence="6" id="KW-0175">Coiled coil</keyword>
<dbReference type="GO" id="GO:0032456">
    <property type="term" value="P:endocytic recycling"/>
    <property type="evidence" value="ECO:0007669"/>
    <property type="project" value="TreeGrafter"/>
</dbReference>
<feature type="compositionally biased region" description="Low complexity" evidence="7">
    <location>
        <begin position="7"/>
        <end position="18"/>
    </location>
</feature>
<dbReference type="Pfam" id="PF04129">
    <property type="entry name" value="Vps52_CC"/>
    <property type="match status" value="1"/>
</dbReference>
<dbReference type="GO" id="GO:0019905">
    <property type="term" value="F:syntaxin binding"/>
    <property type="evidence" value="ECO:0007669"/>
    <property type="project" value="TreeGrafter"/>
</dbReference>
<gene>
    <name evidence="10" type="primary">VPS52</name>
    <name evidence="10" type="ORF">LTR97_005418</name>
</gene>
<dbReference type="EMBL" id="JAVRQU010000007">
    <property type="protein sequence ID" value="KAK5700900.1"/>
    <property type="molecule type" value="Genomic_DNA"/>
</dbReference>
<evidence type="ECO:0000256" key="4">
    <source>
        <dbReference type="ARBA" id="ARBA00022927"/>
    </source>
</evidence>
<dbReference type="InterPro" id="IPR048361">
    <property type="entry name" value="Vps52_C"/>
</dbReference>
<sequence length="660" mass="72815">MWLERFSGQSSQSTTTNTPDRLSSPAPRRSVQLGPSTALPRRPGLAPRTSSLSASTFGGSSVNLPSAARVTNGTSLKHELASAPGSGVADPFEVLKGIFGTGSSAQQDDANGVEKDAEEIDFDGLSLEDFAKEDSEKSTDIAVIDEFEKEKDKFEDLHKSILACDEVLKSVETYLTSFRADLAAVSSEIEHLQDRSTQLNNKLENRKAVEKVLGPEVEAFVIPPAVVRKITEGTVDDGWVKALEELDKRSKVIDAKLKQGRDIKAAQDIRPFVDDVSTKAAERIRDYVVTQIKALRSPNINAQAIQQNALLRYSNVFGFLFTRQPQLAEEISQAYTNTMRWYYSTHFTRYKAALDKLTLYTVDQTDAIAIDPATKRTSKPGTAHDPFSLGRRAEILRSGENDGGALPAHTAEEDKTSHYLETPFRAFTLALVDNASAEYAFVTTFFGNQSFQATNRKFIETFQPTFQLGQEMVRHLIENTLDALGVRLCVRLTQHAAFELQRRKVPAMEGYINATSMLLWPRFQQIIDAHCESIRRLTASLPGKPAGSALSLTASAANTQSTAPHPLTQRFANFTQGILSLSSEAGDDEPISHSLGRLRADFEGFLVKLSKGIAEARKRERLLYNNYSLICTILGDVEGKMAEELRRHFADRRDAAGGDV</sequence>
<evidence type="ECO:0000256" key="1">
    <source>
        <dbReference type="ARBA" id="ARBA00004601"/>
    </source>
</evidence>